<evidence type="ECO:0000313" key="1">
    <source>
        <dbReference type="EMBL" id="UPW41763.1"/>
    </source>
</evidence>
<sequence length="337" mass="37824">MMDLGIGTLLGGLVSGFGSLFGANQSAKYQLDAVREQNKANLDLANLSYERDLDMWNRQNAYNSPSEQISRLVEAGLNPNLMYGSGSSSTGNASSMPQYKAPHIERTQYNGDFGISAASQQLGRSMMDYAQYQNIQANTKQVESNTRLTELKIAYQGLQNSKSEVERDFWFDYIKSTIDKNDSQTVLNNATAKKTDVDRFFAEESMDDRLKQAKYTANKVFNDWKLSEFDLKITPLQAKKLKASIAEIGSRIQLNMVKGDYMRSQIELNNLEKEITQRLINDGVDVAGKPIERLVNSIIDEYDLTNPFAVYGLRFGGAVLDKLNFGTSVNSSYTHKR</sequence>
<protein>
    <submittedName>
        <fullName evidence="1">DNA pilot protein</fullName>
    </submittedName>
</protein>
<proteinExistence type="predicted"/>
<dbReference type="EMBL" id="OM869662">
    <property type="protein sequence ID" value="UPW41763.1"/>
    <property type="molecule type" value="Genomic_DNA"/>
</dbReference>
<name>A0A976N380_9VIRU</name>
<accession>A0A976N380</accession>
<reference evidence="1" key="1">
    <citation type="submission" date="2022-02" db="EMBL/GenBank/DDBJ databases">
        <title>Towards deciphering the DNA virus diversity associated with rodent species in the families Cricetidae and Heteromyidae.</title>
        <authorList>
            <person name="Lund M."/>
            <person name="Larsen B.B."/>
            <person name="Gryseels S."/>
            <person name="Kraberger S."/>
            <person name="Rowsey D.M."/>
            <person name="Steger L."/>
            <person name="Yule K.M."/>
            <person name="Upham N.S."/>
            <person name="Worobey M."/>
            <person name="Van Doorslaer K."/>
            <person name="Varsani A."/>
        </authorList>
    </citation>
    <scope>NUCLEOTIDE SEQUENCE</scope>
    <source>
        <strain evidence="1">NeonRodF7_14</strain>
    </source>
</reference>
<organism evidence="1">
    <name type="scientific">Peromfec virus RodF7_14</name>
    <dbReference type="NCBI Taxonomy" id="2929349"/>
    <lineage>
        <taxon>Viruses</taxon>
        <taxon>Monodnaviria</taxon>
        <taxon>Sangervirae</taxon>
        <taxon>Phixviricota</taxon>
        <taxon>Malgrandaviricetes</taxon>
        <taxon>Petitvirales</taxon>
        <taxon>Microviridae</taxon>
    </lineage>
</organism>